<dbReference type="PANTHER" id="PTHR23518">
    <property type="entry name" value="C-METHYLTRANSFERASE"/>
    <property type="match status" value="1"/>
</dbReference>
<evidence type="ECO:0000256" key="4">
    <source>
        <dbReference type="ARBA" id="ARBA00023136"/>
    </source>
</evidence>
<gene>
    <name evidence="7" type="ORF">CVS29_02985</name>
</gene>
<feature type="transmembrane region" description="Helical" evidence="5">
    <location>
        <begin position="175"/>
        <end position="194"/>
    </location>
</feature>
<dbReference type="CDD" id="cd17370">
    <property type="entry name" value="MFS_MJ1317_like"/>
    <property type="match status" value="1"/>
</dbReference>
<dbReference type="EMBL" id="QHLZ01000001">
    <property type="protein sequence ID" value="PXA69670.1"/>
    <property type="molecule type" value="Genomic_DNA"/>
</dbReference>
<protein>
    <submittedName>
        <fullName evidence="7">MFS transporter</fullName>
    </submittedName>
</protein>
<dbReference type="InterPro" id="IPR011701">
    <property type="entry name" value="MFS"/>
</dbReference>
<feature type="transmembrane region" description="Helical" evidence="5">
    <location>
        <begin position="315"/>
        <end position="333"/>
    </location>
</feature>
<evidence type="ECO:0000256" key="3">
    <source>
        <dbReference type="ARBA" id="ARBA00022989"/>
    </source>
</evidence>
<dbReference type="PROSITE" id="PS50850">
    <property type="entry name" value="MFS"/>
    <property type="match status" value="1"/>
</dbReference>
<organism evidence="7 8">
    <name type="scientific">Arthrobacter psychrochitiniphilus</name>
    <dbReference type="NCBI Taxonomy" id="291045"/>
    <lineage>
        <taxon>Bacteria</taxon>
        <taxon>Bacillati</taxon>
        <taxon>Actinomycetota</taxon>
        <taxon>Actinomycetes</taxon>
        <taxon>Micrococcales</taxon>
        <taxon>Micrococcaceae</taxon>
        <taxon>Arthrobacter</taxon>
    </lineage>
</organism>
<dbReference type="SUPFAM" id="SSF103473">
    <property type="entry name" value="MFS general substrate transporter"/>
    <property type="match status" value="1"/>
</dbReference>
<dbReference type="GO" id="GO:0022857">
    <property type="term" value="F:transmembrane transporter activity"/>
    <property type="evidence" value="ECO:0007669"/>
    <property type="project" value="InterPro"/>
</dbReference>
<evidence type="ECO:0000256" key="2">
    <source>
        <dbReference type="ARBA" id="ARBA00022692"/>
    </source>
</evidence>
<reference evidence="7 8" key="1">
    <citation type="submission" date="2018-05" db="EMBL/GenBank/DDBJ databases">
        <title>Genetic diversity of glacier-inhabiting Cryobacterium bacteria in China and description of Cryobacterium mengkeensis sp. nov. and Arthrobacter glacialis sp. nov.</title>
        <authorList>
            <person name="Liu Q."/>
            <person name="Xin Y.-H."/>
        </authorList>
    </citation>
    <scope>NUCLEOTIDE SEQUENCE [LARGE SCALE GENOMIC DNA]</scope>
    <source>
        <strain evidence="7 8">GP3</strain>
    </source>
</reference>
<feature type="transmembrane region" description="Helical" evidence="5">
    <location>
        <begin position="259"/>
        <end position="282"/>
    </location>
</feature>
<evidence type="ECO:0000313" key="7">
    <source>
        <dbReference type="EMBL" id="PXA69670.1"/>
    </source>
</evidence>
<keyword evidence="3 5" id="KW-1133">Transmembrane helix</keyword>
<feature type="domain" description="Major facilitator superfamily (MFS) profile" evidence="6">
    <location>
        <begin position="18"/>
        <end position="407"/>
    </location>
</feature>
<dbReference type="PANTHER" id="PTHR23518:SF2">
    <property type="entry name" value="MAJOR FACILITATOR SUPERFAMILY TRANSPORTER"/>
    <property type="match status" value="1"/>
</dbReference>
<dbReference type="Proteomes" id="UP000246303">
    <property type="component" value="Unassembled WGS sequence"/>
</dbReference>
<sequence length="415" mass="41820">MEPSLSSPTAPKKWLSRGILAIGGTSFLSDSGHELVTSLLPSFLTSTLHAGPAALGAIEGASDALLGLSKLAGGPLANEPSRRSKVASAGYLLTAVATAAIGLCTMVWQVAALRALAWSARGVRSPARDTMLVSLAPRAAYGRAAGIERAGDNAGAIAGPLVAGLLVGVIGIRQAIFFSIIPGVLAAVAISIAARQARTMLSAPANRTRLSFNLGELRRSGAARALVPVAFFELGNLATTLLILRATEVLSSGGRTATAAAALAIFFYAAHNAAATAASLVAGPLVDKIGAGPVFAAGSAVYVGAYLLFAFSTSSSALILTGFLLAGVGIGFAETAESTAVALALPERLRGNGYGLLGLVQSFGDLGATMTAGILWALFSPAVAFTYAAAWMAASIAASGLLRPSREQQAESQIS</sequence>
<dbReference type="OrthoDB" id="9803985at2"/>
<comment type="subcellular location">
    <subcellularLocation>
        <location evidence="1">Cell membrane</location>
        <topology evidence="1">Multi-pass membrane protein</topology>
    </subcellularLocation>
</comment>
<dbReference type="AlphaFoldDB" id="A0A2V3DYQ9"/>
<dbReference type="GO" id="GO:0005886">
    <property type="term" value="C:plasma membrane"/>
    <property type="evidence" value="ECO:0007669"/>
    <property type="project" value="UniProtKB-SubCell"/>
</dbReference>
<feature type="transmembrane region" description="Helical" evidence="5">
    <location>
        <begin position="289"/>
        <end position="309"/>
    </location>
</feature>
<keyword evidence="8" id="KW-1185">Reference proteome</keyword>
<comment type="caution">
    <text evidence="7">The sequence shown here is derived from an EMBL/GenBank/DDBJ whole genome shotgun (WGS) entry which is preliminary data.</text>
</comment>
<proteinExistence type="predicted"/>
<dbReference type="Gene3D" id="1.20.1250.20">
    <property type="entry name" value="MFS general substrate transporter like domains"/>
    <property type="match status" value="2"/>
</dbReference>
<name>A0A2V3DYQ9_9MICC</name>
<keyword evidence="2 5" id="KW-0812">Transmembrane</keyword>
<evidence type="ECO:0000256" key="5">
    <source>
        <dbReference type="SAM" id="Phobius"/>
    </source>
</evidence>
<dbReference type="InterPro" id="IPR036259">
    <property type="entry name" value="MFS_trans_sf"/>
</dbReference>
<feature type="transmembrane region" description="Helical" evidence="5">
    <location>
        <begin position="91"/>
        <end position="111"/>
    </location>
</feature>
<dbReference type="Pfam" id="PF07690">
    <property type="entry name" value="MFS_1"/>
    <property type="match status" value="1"/>
</dbReference>
<evidence type="ECO:0000256" key="1">
    <source>
        <dbReference type="ARBA" id="ARBA00004651"/>
    </source>
</evidence>
<evidence type="ECO:0000313" key="8">
    <source>
        <dbReference type="Proteomes" id="UP000246303"/>
    </source>
</evidence>
<evidence type="ECO:0000259" key="6">
    <source>
        <dbReference type="PROSITE" id="PS50850"/>
    </source>
</evidence>
<dbReference type="InterPro" id="IPR020846">
    <property type="entry name" value="MFS_dom"/>
</dbReference>
<keyword evidence="4 5" id="KW-0472">Membrane</keyword>
<accession>A0A2V3DYQ9</accession>